<dbReference type="InterPro" id="IPR039425">
    <property type="entry name" value="RNA_pol_sigma-70-like"/>
</dbReference>
<reference evidence="9 10" key="1">
    <citation type="submission" date="2018-04" db="EMBL/GenBank/DDBJ databases">
        <title>Genomic Encyclopedia of Archaeal and Bacterial Type Strains, Phase II (KMG-II): from individual species to whole genera.</title>
        <authorList>
            <person name="Goeker M."/>
        </authorList>
    </citation>
    <scope>NUCLEOTIDE SEQUENCE [LARGE SCALE GENOMIC DNA]</scope>
    <source>
        <strain evidence="9 10">DSM 23382</strain>
    </source>
</reference>
<dbReference type="Pfam" id="PF08281">
    <property type="entry name" value="Sigma70_r4_2"/>
    <property type="match status" value="1"/>
</dbReference>
<dbReference type="NCBIfam" id="TIGR02937">
    <property type="entry name" value="sigma70-ECF"/>
    <property type="match status" value="1"/>
</dbReference>
<keyword evidence="10" id="KW-1185">Reference proteome</keyword>
<dbReference type="OrthoDB" id="9803470at2"/>
<dbReference type="CDD" id="cd06171">
    <property type="entry name" value="Sigma70_r4"/>
    <property type="match status" value="1"/>
</dbReference>
<dbReference type="SUPFAM" id="SSF88659">
    <property type="entry name" value="Sigma3 and sigma4 domains of RNA polymerase sigma factors"/>
    <property type="match status" value="1"/>
</dbReference>
<dbReference type="InterPro" id="IPR013249">
    <property type="entry name" value="RNA_pol_sigma70_r4_t2"/>
</dbReference>
<dbReference type="RefSeq" id="WP_107988437.1">
    <property type="nucleotide sequence ID" value="NZ_QAYG01000001.1"/>
</dbReference>
<evidence type="ECO:0000256" key="6">
    <source>
        <dbReference type="RuleBase" id="RU000716"/>
    </source>
</evidence>
<dbReference type="SUPFAM" id="SSF88946">
    <property type="entry name" value="Sigma2 domain of RNA polymerase sigma factors"/>
    <property type="match status" value="1"/>
</dbReference>
<dbReference type="Gene3D" id="1.10.10.10">
    <property type="entry name" value="Winged helix-like DNA-binding domain superfamily/Winged helix DNA-binding domain"/>
    <property type="match status" value="1"/>
</dbReference>
<dbReference type="EMBL" id="QAYG01000001">
    <property type="protein sequence ID" value="PTW62943.1"/>
    <property type="molecule type" value="Genomic_DNA"/>
</dbReference>
<dbReference type="Gene3D" id="1.10.1740.10">
    <property type="match status" value="1"/>
</dbReference>
<dbReference type="Pfam" id="PF04542">
    <property type="entry name" value="Sigma70_r2"/>
    <property type="match status" value="1"/>
</dbReference>
<dbReference type="InterPro" id="IPR007627">
    <property type="entry name" value="RNA_pol_sigma70_r2"/>
</dbReference>
<dbReference type="InterPro" id="IPR014284">
    <property type="entry name" value="RNA_pol_sigma-70_dom"/>
</dbReference>
<evidence type="ECO:0000313" key="10">
    <source>
        <dbReference type="Proteomes" id="UP000244081"/>
    </source>
</evidence>
<dbReference type="PANTHER" id="PTHR43133">
    <property type="entry name" value="RNA POLYMERASE ECF-TYPE SIGMA FACTO"/>
    <property type="match status" value="1"/>
</dbReference>
<organism evidence="9 10">
    <name type="scientific">Breoghania corrubedonensis</name>
    <dbReference type="NCBI Taxonomy" id="665038"/>
    <lineage>
        <taxon>Bacteria</taxon>
        <taxon>Pseudomonadati</taxon>
        <taxon>Pseudomonadota</taxon>
        <taxon>Alphaproteobacteria</taxon>
        <taxon>Hyphomicrobiales</taxon>
        <taxon>Stappiaceae</taxon>
        <taxon>Breoghania</taxon>
    </lineage>
</organism>
<dbReference type="PANTHER" id="PTHR43133:SF25">
    <property type="entry name" value="RNA POLYMERASE SIGMA FACTOR RFAY-RELATED"/>
    <property type="match status" value="1"/>
</dbReference>
<accession>A0A2T5VGQ7</accession>
<proteinExistence type="inferred from homology"/>
<dbReference type="PROSITE" id="PS01063">
    <property type="entry name" value="SIGMA70_ECF"/>
    <property type="match status" value="1"/>
</dbReference>
<keyword evidence="4 6" id="KW-0238">DNA-binding</keyword>
<name>A0A2T5VGQ7_9HYPH</name>
<feature type="domain" description="RNA polymerase sigma factor 70 region 4 type 2" evidence="8">
    <location>
        <begin position="109"/>
        <end position="156"/>
    </location>
</feature>
<evidence type="ECO:0000256" key="5">
    <source>
        <dbReference type="ARBA" id="ARBA00023163"/>
    </source>
</evidence>
<dbReference type="GO" id="GO:0016987">
    <property type="term" value="F:sigma factor activity"/>
    <property type="evidence" value="ECO:0007669"/>
    <property type="project" value="UniProtKB-KW"/>
</dbReference>
<protein>
    <recommendedName>
        <fullName evidence="6">RNA polymerase sigma factor</fullName>
    </recommendedName>
</protein>
<evidence type="ECO:0000256" key="3">
    <source>
        <dbReference type="ARBA" id="ARBA00023082"/>
    </source>
</evidence>
<dbReference type="InterPro" id="IPR036388">
    <property type="entry name" value="WH-like_DNA-bd_sf"/>
</dbReference>
<dbReference type="InterPro" id="IPR013325">
    <property type="entry name" value="RNA_pol_sigma_r2"/>
</dbReference>
<keyword evidence="3 6" id="KW-0731">Sigma factor</keyword>
<evidence type="ECO:0000259" key="7">
    <source>
        <dbReference type="Pfam" id="PF04542"/>
    </source>
</evidence>
<dbReference type="AlphaFoldDB" id="A0A2T5VGQ7"/>
<keyword evidence="5 6" id="KW-0804">Transcription</keyword>
<dbReference type="InterPro" id="IPR000838">
    <property type="entry name" value="RNA_pol_sigma70_ECF_CS"/>
</dbReference>
<dbReference type="NCBIfam" id="NF009199">
    <property type="entry name" value="PRK12547.1"/>
    <property type="match status" value="1"/>
</dbReference>
<comment type="caution">
    <text evidence="9">The sequence shown here is derived from an EMBL/GenBank/DDBJ whole genome shotgun (WGS) entry which is preliminary data.</text>
</comment>
<evidence type="ECO:0000256" key="1">
    <source>
        <dbReference type="ARBA" id="ARBA00010641"/>
    </source>
</evidence>
<evidence type="ECO:0000259" key="8">
    <source>
        <dbReference type="Pfam" id="PF08281"/>
    </source>
</evidence>
<gene>
    <name evidence="9" type="ORF">C8N35_101992</name>
</gene>
<feature type="domain" description="RNA polymerase sigma-70 region 2" evidence="7">
    <location>
        <begin position="17"/>
        <end position="78"/>
    </location>
</feature>
<evidence type="ECO:0000256" key="2">
    <source>
        <dbReference type="ARBA" id="ARBA00023015"/>
    </source>
</evidence>
<dbReference type="InterPro" id="IPR013324">
    <property type="entry name" value="RNA_pol_sigma_r3/r4-like"/>
</dbReference>
<keyword evidence="2 6" id="KW-0805">Transcription regulation</keyword>
<evidence type="ECO:0000313" key="9">
    <source>
        <dbReference type="EMBL" id="PTW62943.1"/>
    </source>
</evidence>
<dbReference type="Proteomes" id="UP000244081">
    <property type="component" value="Unassembled WGS sequence"/>
</dbReference>
<sequence length="192" mass="20857">MAEVTPDLRNEFIACIPSMRAFASSLTGAGDRADDLVQEALMKAWANLHSFTAGTNMRAWLFTILRNTFYSNCRKLKREVQDTDGTYAANLAEHPQQHGHLDFADFRIALDKLPHDQREALILIGASGFSYEEASEICGCAIGTVKSRVNRARAKLAEMLSVSSADDFGPDGSAQAVLSVTSVPTAKSRAMG</sequence>
<dbReference type="GO" id="GO:0006352">
    <property type="term" value="P:DNA-templated transcription initiation"/>
    <property type="evidence" value="ECO:0007669"/>
    <property type="project" value="InterPro"/>
</dbReference>
<dbReference type="GO" id="GO:0003677">
    <property type="term" value="F:DNA binding"/>
    <property type="evidence" value="ECO:0007669"/>
    <property type="project" value="UniProtKB-KW"/>
</dbReference>
<comment type="similarity">
    <text evidence="1 6">Belongs to the sigma-70 factor family. ECF subfamily.</text>
</comment>
<evidence type="ECO:0000256" key="4">
    <source>
        <dbReference type="ARBA" id="ARBA00023125"/>
    </source>
</evidence>